<name>A0A8J2BTS1_9BACT</name>
<evidence type="ECO:0000313" key="1">
    <source>
        <dbReference type="EMBL" id="CAF0699938.1"/>
    </source>
</evidence>
<gene>
    <name evidence="1" type="ORF">MPNT_310017</name>
</gene>
<dbReference type="RefSeq" id="WP_174583364.1">
    <property type="nucleotide sequence ID" value="NZ_CAJNOB010000025.1"/>
</dbReference>
<dbReference type="EMBL" id="CAJNOB010000025">
    <property type="protein sequence ID" value="CAF0699938.1"/>
    <property type="molecule type" value="Genomic_DNA"/>
</dbReference>
<proteinExistence type="predicted"/>
<protein>
    <submittedName>
        <fullName evidence="1">Uncharacterized protein</fullName>
    </submittedName>
</protein>
<reference evidence="1" key="1">
    <citation type="submission" date="2021-02" db="EMBL/GenBank/DDBJ databases">
        <authorList>
            <person name="Cremers G."/>
            <person name="Picone N."/>
        </authorList>
    </citation>
    <scope>NUCLEOTIDE SEQUENCE</scope>
    <source>
        <strain evidence="1">PQ17</strain>
    </source>
</reference>
<accession>A0A8J2BTS1</accession>
<organism evidence="1 2">
    <name type="scientific">Candidatus Methylacidithermus pantelleriae</name>
    <dbReference type="NCBI Taxonomy" id="2744239"/>
    <lineage>
        <taxon>Bacteria</taxon>
        <taxon>Pseudomonadati</taxon>
        <taxon>Verrucomicrobiota</taxon>
        <taxon>Methylacidiphilae</taxon>
        <taxon>Methylacidiphilales</taxon>
        <taxon>Methylacidiphilaceae</taxon>
        <taxon>Candidatus Methylacidithermus</taxon>
    </lineage>
</organism>
<sequence>MIGERRPELIEEVKEGIRRAQKVIRKHRGKKPGSNVLHEKKRQLAILWRDQA</sequence>
<evidence type="ECO:0000313" key="2">
    <source>
        <dbReference type="Proteomes" id="UP000663859"/>
    </source>
</evidence>
<dbReference type="Proteomes" id="UP000663859">
    <property type="component" value="Unassembled WGS sequence"/>
</dbReference>
<keyword evidence="2" id="KW-1185">Reference proteome</keyword>
<comment type="caution">
    <text evidence="1">The sequence shown here is derived from an EMBL/GenBank/DDBJ whole genome shotgun (WGS) entry which is preliminary data.</text>
</comment>
<dbReference type="AlphaFoldDB" id="A0A8J2BTS1"/>